<evidence type="ECO:0000256" key="1">
    <source>
        <dbReference type="ARBA" id="ARBA00023125"/>
    </source>
</evidence>
<keyword evidence="4" id="KW-1185">Reference proteome</keyword>
<dbReference type="STRING" id="981222.Cabther_B0407"/>
<dbReference type="HOGENOM" id="CLU_085376_5_0_0"/>
<proteinExistence type="predicted"/>
<dbReference type="OrthoDB" id="9814553at2"/>
<dbReference type="InterPro" id="IPR010982">
    <property type="entry name" value="Lambda_DNA-bd_dom_sf"/>
</dbReference>
<keyword evidence="1" id="KW-0238">DNA-binding</keyword>
<dbReference type="InterPro" id="IPR001387">
    <property type="entry name" value="Cro/C1-type_HTH"/>
</dbReference>
<dbReference type="InterPro" id="IPR014710">
    <property type="entry name" value="RmlC-like_jellyroll"/>
</dbReference>
<dbReference type="GO" id="GO:0003700">
    <property type="term" value="F:DNA-binding transcription factor activity"/>
    <property type="evidence" value="ECO:0007669"/>
    <property type="project" value="TreeGrafter"/>
</dbReference>
<dbReference type="EMBL" id="CP002515">
    <property type="protein sequence ID" value="AEP13408.1"/>
    <property type="molecule type" value="Genomic_DNA"/>
</dbReference>
<sequence length="206" mass="22754">MKPRSKVSDHEKVTASEALELKRRVGSNLELLRRQRGLSLERLAAQSGVSRAMLGQIEAGESAPTIAVLWKIARGLGVRFADLLGDEPEQAVVVLPRAAAKVLRSQDGRFESRALFPFDRERRAEFYELRLSVGCVEVAEPHADGTYENLVVQQGCLALTIGDRETIHLLPGDAIYFRADVPHVYANPGAEETLAYLVMTYASPRL</sequence>
<dbReference type="PANTHER" id="PTHR46797">
    <property type="entry name" value="HTH-TYPE TRANSCRIPTIONAL REGULATOR"/>
    <property type="match status" value="1"/>
</dbReference>
<feature type="domain" description="HTH cro/C1-type" evidence="2">
    <location>
        <begin position="29"/>
        <end position="83"/>
    </location>
</feature>
<reference evidence="3 4" key="1">
    <citation type="journal article" date="2012" name="Environ. Microbiol.">
        <title>Complete genome of Candidatus Chloracidobacterium thermophilum, a chlorophyll-based photoheterotroph belonging to the phylum Acidobacteria.</title>
        <authorList>
            <person name="Garcia Costas A.M."/>
            <person name="Liu Z."/>
            <person name="Tomsho L.P."/>
            <person name="Schuster S.C."/>
            <person name="Ward D.M."/>
            <person name="Bryant D.A."/>
        </authorList>
    </citation>
    <scope>NUCLEOTIDE SEQUENCE [LARGE SCALE GENOMIC DNA]</scope>
    <source>
        <strain evidence="3 4">B</strain>
    </source>
</reference>
<dbReference type="Gene3D" id="2.60.120.10">
    <property type="entry name" value="Jelly Rolls"/>
    <property type="match status" value="1"/>
</dbReference>
<dbReference type="GO" id="GO:0003677">
    <property type="term" value="F:DNA binding"/>
    <property type="evidence" value="ECO:0007669"/>
    <property type="project" value="UniProtKB-KW"/>
</dbReference>
<dbReference type="InterPro" id="IPR013096">
    <property type="entry name" value="Cupin_2"/>
</dbReference>
<dbReference type="InterPro" id="IPR011051">
    <property type="entry name" value="RmlC_Cupin_sf"/>
</dbReference>
<dbReference type="Gene3D" id="1.10.260.40">
    <property type="entry name" value="lambda repressor-like DNA-binding domains"/>
    <property type="match status" value="1"/>
</dbReference>
<gene>
    <name evidence="3" type="ordered locus">Cabther_B0407</name>
</gene>
<dbReference type="PANTHER" id="PTHR46797:SF1">
    <property type="entry name" value="METHYLPHOSPHONATE SYNTHASE"/>
    <property type="match status" value="1"/>
</dbReference>
<dbReference type="Pfam" id="PF07883">
    <property type="entry name" value="Cupin_2"/>
    <property type="match status" value="1"/>
</dbReference>
<evidence type="ECO:0000313" key="4">
    <source>
        <dbReference type="Proteomes" id="UP000006791"/>
    </source>
</evidence>
<dbReference type="PROSITE" id="PS50943">
    <property type="entry name" value="HTH_CROC1"/>
    <property type="match status" value="1"/>
</dbReference>
<dbReference type="SUPFAM" id="SSF47413">
    <property type="entry name" value="lambda repressor-like DNA-binding domains"/>
    <property type="match status" value="1"/>
</dbReference>
<dbReference type="KEGG" id="ctm:Cabther_B0407"/>
<accession>G2LLD3</accession>
<dbReference type="RefSeq" id="WP_014101146.1">
    <property type="nucleotide sequence ID" value="NC_016025.1"/>
</dbReference>
<dbReference type="GO" id="GO:0005829">
    <property type="term" value="C:cytosol"/>
    <property type="evidence" value="ECO:0007669"/>
    <property type="project" value="TreeGrafter"/>
</dbReference>
<name>G2LLD3_CHLTF</name>
<dbReference type="SMART" id="SM00530">
    <property type="entry name" value="HTH_XRE"/>
    <property type="match status" value="1"/>
</dbReference>
<evidence type="ECO:0000313" key="3">
    <source>
        <dbReference type="EMBL" id="AEP13408.1"/>
    </source>
</evidence>
<dbReference type="Pfam" id="PF01381">
    <property type="entry name" value="HTH_3"/>
    <property type="match status" value="1"/>
</dbReference>
<protein>
    <submittedName>
        <fullName evidence="3">Putative transcriptional regulator</fullName>
    </submittedName>
</protein>
<dbReference type="SUPFAM" id="SSF51182">
    <property type="entry name" value="RmlC-like cupins"/>
    <property type="match status" value="1"/>
</dbReference>
<dbReference type="CDD" id="cd02209">
    <property type="entry name" value="cupin_XRE_C"/>
    <property type="match status" value="1"/>
</dbReference>
<dbReference type="AlphaFoldDB" id="G2LLD3"/>
<dbReference type="CDD" id="cd00093">
    <property type="entry name" value="HTH_XRE"/>
    <property type="match status" value="1"/>
</dbReference>
<evidence type="ECO:0000259" key="2">
    <source>
        <dbReference type="PROSITE" id="PS50943"/>
    </source>
</evidence>
<dbReference type="InterPro" id="IPR050807">
    <property type="entry name" value="TransReg_Diox_bact_type"/>
</dbReference>
<dbReference type="Proteomes" id="UP000006791">
    <property type="component" value="Chromosome 2"/>
</dbReference>
<organism evidence="3 4">
    <name type="scientific">Chloracidobacterium thermophilum (strain B)</name>
    <dbReference type="NCBI Taxonomy" id="981222"/>
    <lineage>
        <taxon>Bacteria</taxon>
        <taxon>Pseudomonadati</taxon>
        <taxon>Acidobacteriota</taxon>
        <taxon>Terriglobia</taxon>
        <taxon>Terriglobales</taxon>
        <taxon>Acidobacteriaceae</taxon>
        <taxon>Chloracidobacterium</taxon>
    </lineage>
</organism>